<reference evidence="2 3" key="1">
    <citation type="submission" date="2024-03" db="EMBL/GenBank/DDBJ databases">
        <authorList>
            <person name="Cao K."/>
        </authorList>
    </citation>
    <scope>NUCLEOTIDE SEQUENCE [LARGE SCALE GENOMIC DNA]</scope>
    <source>
        <strain evidence="2 3">MCCC 1K00696</strain>
    </source>
</reference>
<evidence type="ECO:0000313" key="3">
    <source>
        <dbReference type="Proteomes" id="UP001491088"/>
    </source>
</evidence>
<dbReference type="Proteomes" id="UP001491088">
    <property type="component" value="Chromosome"/>
</dbReference>
<dbReference type="Pfam" id="PF22826">
    <property type="entry name" value="PL28"/>
    <property type="match status" value="1"/>
</dbReference>
<keyword evidence="3" id="KW-1185">Reference proteome</keyword>
<protein>
    <recommendedName>
        <fullName evidence="1">PL28 ulvan lyase domain-containing protein</fullName>
    </recommendedName>
</protein>
<accession>A0ABZ2TWN0</accession>
<evidence type="ECO:0000259" key="1">
    <source>
        <dbReference type="Pfam" id="PF22826"/>
    </source>
</evidence>
<gene>
    <name evidence="2" type="ORF">WG950_03640</name>
</gene>
<organism evidence="2 3">
    <name type="scientific">Polaribacter marinaquae</name>
    <dbReference type="NCBI Taxonomy" id="1642819"/>
    <lineage>
        <taxon>Bacteria</taxon>
        <taxon>Pseudomonadati</taxon>
        <taxon>Bacteroidota</taxon>
        <taxon>Flavobacteriia</taxon>
        <taxon>Flavobacteriales</taxon>
        <taxon>Flavobacteriaceae</taxon>
    </lineage>
</organism>
<dbReference type="EMBL" id="CP150496">
    <property type="protein sequence ID" value="WYW56357.1"/>
    <property type="molecule type" value="Genomic_DNA"/>
</dbReference>
<evidence type="ECO:0000313" key="2">
    <source>
        <dbReference type="EMBL" id="WYW56357.1"/>
    </source>
</evidence>
<dbReference type="PROSITE" id="PS51257">
    <property type="entry name" value="PROKAR_LIPOPROTEIN"/>
    <property type="match status" value="1"/>
</dbReference>
<dbReference type="RefSeq" id="WP_340934195.1">
    <property type="nucleotide sequence ID" value="NZ_CP150496.1"/>
</dbReference>
<feature type="domain" description="PL28 ulvan lyase" evidence="1">
    <location>
        <begin position="47"/>
        <end position="309"/>
    </location>
</feature>
<dbReference type="InterPro" id="IPR054591">
    <property type="entry name" value="PL28"/>
</dbReference>
<name>A0ABZ2TWN0_9FLAO</name>
<proteinExistence type="predicted"/>
<sequence>MKNYYTKIKALTFCATLGALVACEQENSFLLLEENVSSTKKNIEVLAKGTCDTNNYMPIDAISGTDYNDDINTQIDDRSCSYDYYQYNNFGVYKLKASDNDNPGTLQVRMERSSSKQNFSNGKFLQVKGTVRINSAGSVTDNISDNDVKDGDGTYFAQVKGKHTNPYGNESQDPAIVLFIAKPKRNNSGKGSVILQNGKVKDFKIYAELVKKRGGSGADGRRMVYITTVKRNTNFNVDIKTEFYTSNGLKRQRVRYTINGVTKTHEISTQNTRTSGTYTQKKAEPIETRIRIGGYRCKGGTADIRWNRNLDLIKN</sequence>